<gene>
    <name evidence="2" type="ORF">SAMN05421720_1328</name>
</gene>
<name>A0A1G7I8W3_9PROT</name>
<keyword evidence="3" id="KW-1185">Reference proteome</keyword>
<protein>
    <recommendedName>
        <fullName evidence="4">DUF4407 domain-containing protein</fullName>
    </recommendedName>
</protein>
<evidence type="ECO:0000313" key="2">
    <source>
        <dbReference type="EMBL" id="SDF09033.1"/>
    </source>
</evidence>
<evidence type="ECO:0000313" key="3">
    <source>
        <dbReference type="Proteomes" id="UP000199412"/>
    </source>
</evidence>
<evidence type="ECO:0000256" key="1">
    <source>
        <dbReference type="SAM" id="Phobius"/>
    </source>
</evidence>
<feature type="transmembrane region" description="Helical" evidence="1">
    <location>
        <begin position="86"/>
        <end position="108"/>
    </location>
</feature>
<feature type="transmembrane region" description="Helical" evidence="1">
    <location>
        <begin position="49"/>
        <end position="66"/>
    </location>
</feature>
<accession>A0A1G7I8W3</accession>
<feature type="transmembrane region" description="Helical" evidence="1">
    <location>
        <begin position="326"/>
        <end position="354"/>
    </location>
</feature>
<keyword evidence="1" id="KW-1133">Transmembrane helix</keyword>
<organism evidence="2 3">
    <name type="scientific">Rhodospira trueperi</name>
    <dbReference type="NCBI Taxonomy" id="69960"/>
    <lineage>
        <taxon>Bacteria</taxon>
        <taxon>Pseudomonadati</taxon>
        <taxon>Pseudomonadota</taxon>
        <taxon>Alphaproteobacteria</taxon>
        <taxon>Rhodospirillales</taxon>
        <taxon>Rhodospirillaceae</taxon>
        <taxon>Rhodospira</taxon>
    </lineage>
</organism>
<dbReference type="STRING" id="69960.SAMN05421720_1328"/>
<sequence>MEDLSEYMRKQVKYIDGPLVLMMVVTGLFTYLGVESALGSNGSDTMERLSAAAFALGSGTAGFALWKHALHLVPHLPGGKHLAKGLAALLLGLMFIVFLSSCLNVVAIGGANAQQAAMFAAVGQFETTLGESEARLSKAAEVRANLMTGASDLEDWAQAEATRGALSGHPGRGTVYTAAMAAAAQMRTLRQTLDEGLADGAALAERARGHLQEMRAIAESETGVPERLGRFAAESDRMRSVLISLNSLELAGALSRDLERLATAETTMAPSARSASVAEAQADAVLKLMEITQAVAKPVASRSAELGRWPVPEVPKFHRISTVEAVWVHGLSILPLWAGGLALDLMPLVLLLLFRIKRDSEILPEARPRDTGDHLTIGDVKRAQAALDSFIGRHATGKTTASRKQP</sequence>
<dbReference type="EMBL" id="FNAP01000032">
    <property type="protein sequence ID" value="SDF09033.1"/>
    <property type="molecule type" value="Genomic_DNA"/>
</dbReference>
<keyword evidence="1" id="KW-0812">Transmembrane</keyword>
<dbReference type="AlphaFoldDB" id="A0A1G7I8W3"/>
<evidence type="ECO:0008006" key="4">
    <source>
        <dbReference type="Google" id="ProtNLM"/>
    </source>
</evidence>
<feature type="transmembrane region" description="Helical" evidence="1">
    <location>
        <begin position="12"/>
        <end position="34"/>
    </location>
</feature>
<keyword evidence="1" id="KW-0472">Membrane</keyword>
<proteinExistence type="predicted"/>
<reference evidence="2 3" key="1">
    <citation type="submission" date="2016-10" db="EMBL/GenBank/DDBJ databases">
        <authorList>
            <person name="de Groot N.N."/>
        </authorList>
    </citation>
    <scope>NUCLEOTIDE SEQUENCE [LARGE SCALE GENOMIC DNA]</scope>
    <source>
        <strain evidence="2 3">ATCC 700224</strain>
    </source>
</reference>
<dbReference type="Proteomes" id="UP000199412">
    <property type="component" value="Unassembled WGS sequence"/>
</dbReference>
<dbReference type="RefSeq" id="WP_092788153.1">
    <property type="nucleotide sequence ID" value="NZ_FNAP01000032.1"/>
</dbReference>